<accession>S7P5G3</accession>
<evidence type="ECO:0000313" key="3">
    <source>
        <dbReference type="EMBL" id="EPQ05428.1"/>
    </source>
</evidence>
<name>S7P5G3_MYOBR</name>
<gene>
    <name evidence="3" type="ORF">D623_10035314</name>
</gene>
<evidence type="ECO:0008006" key="5">
    <source>
        <dbReference type="Google" id="ProtNLM"/>
    </source>
</evidence>
<feature type="region of interest" description="Disordered" evidence="1">
    <location>
        <begin position="137"/>
        <end position="160"/>
    </location>
</feature>
<dbReference type="Proteomes" id="UP000052978">
    <property type="component" value="Unassembled WGS sequence"/>
</dbReference>
<feature type="signal peptide" evidence="2">
    <location>
        <begin position="1"/>
        <end position="29"/>
    </location>
</feature>
<dbReference type="EMBL" id="KE161800">
    <property type="protein sequence ID" value="EPQ05428.1"/>
    <property type="molecule type" value="Genomic_DNA"/>
</dbReference>
<feature type="chain" id="PRO_5004555319" description="Secreted protein" evidence="2">
    <location>
        <begin position="30"/>
        <end position="210"/>
    </location>
</feature>
<proteinExistence type="predicted"/>
<evidence type="ECO:0000256" key="2">
    <source>
        <dbReference type="SAM" id="SignalP"/>
    </source>
</evidence>
<reference evidence="3 4" key="1">
    <citation type="journal article" date="2013" name="Nat. Commun.">
        <title>Genome analysis reveals insights into physiology and longevity of the Brandt's bat Myotis brandtii.</title>
        <authorList>
            <person name="Seim I."/>
            <person name="Fang X."/>
            <person name="Xiong Z."/>
            <person name="Lobanov A.V."/>
            <person name="Huang Z."/>
            <person name="Ma S."/>
            <person name="Feng Y."/>
            <person name="Turanov A.A."/>
            <person name="Zhu Y."/>
            <person name="Lenz T.L."/>
            <person name="Gerashchenko M.V."/>
            <person name="Fan D."/>
            <person name="Hee Yim S."/>
            <person name="Yao X."/>
            <person name="Jordan D."/>
            <person name="Xiong Y."/>
            <person name="Ma Y."/>
            <person name="Lyapunov A.N."/>
            <person name="Chen G."/>
            <person name="Kulakova O.I."/>
            <person name="Sun Y."/>
            <person name="Lee S.G."/>
            <person name="Bronson R.T."/>
            <person name="Moskalev A.A."/>
            <person name="Sunyaev S.R."/>
            <person name="Zhang G."/>
            <person name="Krogh A."/>
            <person name="Wang J."/>
            <person name="Gladyshev V.N."/>
        </authorList>
    </citation>
    <scope>NUCLEOTIDE SEQUENCE [LARGE SCALE GENOMIC DNA]</scope>
</reference>
<keyword evidence="2" id="KW-0732">Signal</keyword>
<sequence length="210" mass="23718">MQCWELEDLALCLGLTLPAILPCIPPVQAVMWHITANHAITAKEMRTQCEFSCLSSGNIYPRPVQPYIRYRSICCMSAKITGRWIWVDLFGSILPCCQAHKFLNAADSNLDSGKERERHTERNINVRKTHQLVASACTPTRARDQAGNQDTPERKKGKHGFPFRFQDFRSHFFSSVSPFRFHVYNACQLTSGRAGDGVTDTQGTTSTQHN</sequence>
<protein>
    <recommendedName>
        <fullName evidence="5">Secreted protein</fullName>
    </recommendedName>
</protein>
<organism evidence="3 4">
    <name type="scientific">Myotis brandtii</name>
    <name type="common">Brandt's bat</name>
    <dbReference type="NCBI Taxonomy" id="109478"/>
    <lineage>
        <taxon>Eukaryota</taxon>
        <taxon>Metazoa</taxon>
        <taxon>Chordata</taxon>
        <taxon>Craniata</taxon>
        <taxon>Vertebrata</taxon>
        <taxon>Euteleostomi</taxon>
        <taxon>Mammalia</taxon>
        <taxon>Eutheria</taxon>
        <taxon>Laurasiatheria</taxon>
        <taxon>Chiroptera</taxon>
        <taxon>Yangochiroptera</taxon>
        <taxon>Vespertilionidae</taxon>
        <taxon>Myotis</taxon>
    </lineage>
</organism>
<evidence type="ECO:0000313" key="4">
    <source>
        <dbReference type="Proteomes" id="UP000052978"/>
    </source>
</evidence>
<keyword evidence="4" id="KW-1185">Reference proteome</keyword>
<evidence type="ECO:0000256" key="1">
    <source>
        <dbReference type="SAM" id="MobiDB-lite"/>
    </source>
</evidence>
<dbReference type="AlphaFoldDB" id="S7P5G3"/>